<protein>
    <recommendedName>
        <fullName evidence="7">Outer dynein arm-docking complex subunit 4</fullName>
    </recommendedName>
    <alternativeName>
        <fullName evidence="8">Tetratricopeptide repeat protein 25</fullName>
    </alternativeName>
</protein>
<dbReference type="STRING" id="400727.A0A2T7PVG6"/>
<dbReference type="InterPro" id="IPR019734">
    <property type="entry name" value="TPR_rpt"/>
</dbReference>
<dbReference type="EMBL" id="PZQS01000002">
    <property type="protein sequence ID" value="PVD37390.1"/>
    <property type="molecule type" value="Genomic_DNA"/>
</dbReference>
<dbReference type="Gene3D" id="1.25.40.10">
    <property type="entry name" value="Tetratricopeptide repeat domain"/>
    <property type="match status" value="1"/>
</dbReference>
<reference evidence="10 11" key="1">
    <citation type="submission" date="2018-04" db="EMBL/GenBank/DDBJ databases">
        <title>The genome of golden apple snail Pomacea canaliculata provides insight into stress tolerance and invasive adaptation.</title>
        <authorList>
            <person name="Liu C."/>
            <person name="Liu B."/>
            <person name="Ren Y."/>
            <person name="Zhang Y."/>
            <person name="Wang H."/>
            <person name="Li S."/>
            <person name="Jiang F."/>
            <person name="Yin L."/>
            <person name="Zhang G."/>
            <person name="Qian W."/>
            <person name="Fan W."/>
        </authorList>
    </citation>
    <scope>NUCLEOTIDE SEQUENCE [LARGE SCALE GENOMIC DNA]</scope>
    <source>
        <strain evidence="10">SZHN2017</strain>
        <tissue evidence="10">Muscle</tissue>
    </source>
</reference>
<feature type="compositionally biased region" description="Basic and acidic residues" evidence="9">
    <location>
        <begin position="450"/>
        <end position="461"/>
    </location>
</feature>
<keyword evidence="11" id="KW-1185">Reference proteome</keyword>
<feature type="compositionally biased region" description="Polar residues" evidence="9">
    <location>
        <begin position="486"/>
        <end position="501"/>
    </location>
</feature>
<keyword evidence="6" id="KW-0966">Cell projection</keyword>
<dbReference type="InterPro" id="IPR011990">
    <property type="entry name" value="TPR-like_helical_dom_sf"/>
</dbReference>
<evidence type="ECO:0000256" key="9">
    <source>
        <dbReference type="SAM" id="MobiDB-lite"/>
    </source>
</evidence>
<dbReference type="GO" id="GO:0005930">
    <property type="term" value="C:axoneme"/>
    <property type="evidence" value="ECO:0007669"/>
    <property type="project" value="UniProtKB-SubCell"/>
</dbReference>
<sequence>MLSILFRQLSLSTRYGANRVLEERKGILQKAEALYHQGEFEKALVLYHRGSKLRPTLPEFRLGIHKTQEAINNCVDGPQRVTLNTTGDLSFFEDRDESEKKKRVSSTVAPAGGVQPQKAGGKRKVVRGQAYNRAIQQLLRELYGDRRYLEKLHTQLDVDTHAGRLVCDAAEEGLHYLDTRTDFWHQQKPMYARRYEIMMLRKRFPNVKAVYDQIIIDELEKIDEAQTMGKYRDSMKRALKCLDTIETYTERQLTNKMAFKAQLYSCIGNAYLETGKYDKALANHLVDFNLGETCNMEEAMSRGLDNLGRVHARGGNFTQAIKLWEAKLPLSKTTLETTWLCHEIGRCYLELRLYTKAREYGQRSLEAAQQAGELSWQLHGRVLIAQAEVKLEEYESALSSFMKSLELSATLQDHSAEGAIRKAMLEVKAKLFALSKGQEANEITQAVEQESEHPSSQEPKCEITVSKPTESEHQTSQESKCEVTVPETSQHTSQQPSSEQAATEVEEPKAEAIP</sequence>
<dbReference type="Proteomes" id="UP000245119">
    <property type="component" value="Linkage Group LG2"/>
</dbReference>
<dbReference type="Pfam" id="PF13181">
    <property type="entry name" value="TPR_8"/>
    <property type="match status" value="1"/>
</dbReference>
<dbReference type="AlphaFoldDB" id="A0A2T7PVG6"/>
<keyword evidence="5" id="KW-0206">Cytoskeleton</keyword>
<evidence type="ECO:0000256" key="1">
    <source>
        <dbReference type="ARBA" id="ARBA00004430"/>
    </source>
</evidence>
<evidence type="ECO:0000256" key="8">
    <source>
        <dbReference type="ARBA" id="ARBA00034143"/>
    </source>
</evidence>
<dbReference type="InterPro" id="IPR040111">
    <property type="entry name" value="ODAD4"/>
</dbReference>
<feature type="region of interest" description="Disordered" evidence="9">
    <location>
        <begin position="444"/>
        <end position="514"/>
    </location>
</feature>
<dbReference type="SMART" id="SM00028">
    <property type="entry name" value="TPR"/>
    <property type="match status" value="5"/>
</dbReference>
<dbReference type="PANTHER" id="PTHR23040">
    <property type="match status" value="1"/>
</dbReference>
<gene>
    <name evidence="10" type="ORF">C0Q70_04389</name>
</gene>
<comment type="caution">
    <text evidence="10">The sequence shown here is derived from an EMBL/GenBank/DDBJ whole genome shotgun (WGS) entry which is preliminary data.</text>
</comment>
<evidence type="ECO:0000256" key="2">
    <source>
        <dbReference type="ARBA" id="ARBA00022490"/>
    </source>
</evidence>
<accession>A0A2T7PVG6</accession>
<dbReference type="SUPFAM" id="SSF48452">
    <property type="entry name" value="TPR-like"/>
    <property type="match status" value="1"/>
</dbReference>
<dbReference type="OrthoDB" id="10268002at2759"/>
<feature type="region of interest" description="Disordered" evidence="9">
    <location>
        <begin position="94"/>
        <end position="120"/>
    </location>
</feature>
<dbReference type="PANTHER" id="PTHR23040:SF1">
    <property type="entry name" value="OUTER DYNEIN ARM-DOCKING COMPLEX SUBUNIT 4"/>
    <property type="match status" value="1"/>
</dbReference>
<keyword evidence="3" id="KW-0677">Repeat</keyword>
<comment type="subcellular location">
    <subcellularLocation>
        <location evidence="1">Cytoplasm</location>
        <location evidence="1">Cytoskeleton</location>
        <location evidence="1">Cilium axoneme</location>
    </subcellularLocation>
</comment>
<evidence type="ECO:0000256" key="7">
    <source>
        <dbReference type="ARBA" id="ARBA00034139"/>
    </source>
</evidence>
<evidence type="ECO:0000313" key="11">
    <source>
        <dbReference type="Proteomes" id="UP000245119"/>
    </source>
</evidence>
<evidence type="ECO:0000256" key="6">
    <source>
        <dbReference type="ARBA" id="ARBA00023273"/>
    </source>
</evidence>
<keyword evidence="2" id="KW-0963">Cytoplasm</keyword>
<keyword evidence="4" id="KW-0802">TPR repeat</keyword>
<dbReference type="FunFam" id="1.25.40.10:FF:000795">
    <property type="entry name" value="Tetratricopeptide repeat protein 25"/>
    <property type="match status" value="1"/>
</dbReference>
<evidence type="ECO:0000256" key="4">
    <source>
        <dbReference type="ARBA" id="ARBA00022803"/>
    </source>
</evidence>
<evidence type="ECO:0000256" key="5">
    <source>
        <dbReference type="ARBA" id="ARBA00023212"/>
    </source>
</evidence>
<evidence type="ECO:0000313" key="10">
    <source>
        <dbReference type="EMBL" id="PVD37390.1"/>
    </source>
</evidence>
<name>A0A2T7PVG6_POMCA</name>
<evidence type="ECO:0000256" key="3">
    <source>
        <dbReference type="ARBA" id="ARBA00022737"/>
    </source>
</evidence>
<organism evidence="10 11">
    <name type="scientific">Pomacea canaliculata</name>
    <name type="common">Golden apple snail</name>
    <dbReference type="NCBI Taxonomy" id="400727"/>
    <lineage>
        <taxon>Eukaryota</taxon>
        <taxon>Metazoa</taxon>
        <taxon>Spiralia</taxon>
        <taxon>Lophotrochozoa</taxon>
        <taxon>Mollusca</taxon>
        <taxon>Gastropoda</taxon>
        <taxon>Caenogastropoda</taxon>
        <taxon>Architaenioglossa</taxon>
        <taxon>Ampullarioidea</taxon>
        <taxon>Ampullariidae</taxon>
        <taxon>Pomacea</taxon>
    </lineage>
</organism>
<feature type="compositionally biased region" description="Basic and acidic residues" evidence="9">
    <location>
        <begin position="469"/>
        <end position="481"/>
    </location>
</feature>
<proteinExistence type="predicted"/>